<dbReference type="EMBL" id="LJAM02000096">
    <property type="protein sequence ID" value="RAP71806.1"/>
    <property type="molecule type" value="Genomic_DNA"/>
</dbReference>
<proteinExistence type="predicted"/>
<organism evidence="1 2">
    <name type="scientific">Candidatus Erwinia dacicola</name>
    <dbReference type="NCBI Taxonomy" id="252393"/>
    <lineage>
        <taxon>Bacteria</taxon>
        <taxon>Pseudomonadati</taxon>
        <taxon>Pseudomonadota</taxon>
        <taxon>Gammaproteobacteria</taxon>
        <taxon>Enterobacterales</taxon>
        <taxon>Erwiniaceae</taxon>
        <taxon>Erwinia</taxon>
    </lineage>
</organism>
<dbReference type="AlphaFoldDB" id="A0A328TVC4"/>
<protein>
    <submittedName>
        <fullName evidence="1">Uncharacterized protein</fullName>
    </submittedName>
</protein>
<evidence type="ECO:0000313" key="2">
    <source>
        <dbReference type="Proteomes" id="UP000244334"/>
    </source>
</evidence>
<evidence type="ECO:0000313" key="1">
    <source>
        <dbReference type="EMBL" id="RAP71806.1"/>
    </source>
</evidence>
<sequence length="45" mass="5033">MRCNITDVATLCNPVKCDLAPIPENRYFVNAQKAAWILPQESGQL</sequence>
<accession>A0A328TVC4</accession>
<keyword evidence="2" id="KW-1185">Reference proteome</keyword>
<comment type="caution">
    <text evidence="1">The sequence shown here is derived from an EMBL/GenBank/DDBJ whole genome shotgun (WGS) entry which is preliminary data.</text>
</comment>
<name>A0A328TVC4_9GAMM</name>
<reference evidence="1" key="1">
    <citation type="submission" date="2018-04" db="EMBL/GenBank/DDBJ databases">
        <title>Genomes of the Obligate Erwinia dacicola and Facultative Enterobacter sp. OLF Endosymbionts of the Olive Fruit fly, Bactrocera oleae.</title>
        <authorList>
            <person name="Estes A.M."/>
            <person name="Hearn D.J."/>
            <person name="Agarwal S."/>
            <person name="Pierson E.A."/>
            <person name="Dunning-Hotopp J.C."/>
        </authorList>
    </citation>
    <scope>NUCLEOTIDE SEQUENCE [LARGE SCALE GENOMIC DNA]</scope>
    <source>
        <strain evidence="1">Oroville</strain>
    </source>
</reference>
<dbReference type="Proteomes" id="UP000244334">
    <property type="component" value="Unassembled WGS sequence"/>
</dbReference>
<gene>
    <name evidence="1" type="ORF">ACZ87_01373</name>
</gene>